<sequence>MAALDTYRYLRGGMAVMIVLLGAAVVAERVGADCWQTTISDYYYTSAHAVFIASVCAVGAMLIVYKGSSATEDVLLNFAGTLAFVVAMVPTTRPDLLCGPTPLIAGGDAAVRNVWAVVVALVVSRVASWWMYRRTGTTRERPPLATAATWMQRVVLGVGVVTLVAAPEWFRANAHGVAAVAMFAAIIATVLITAFLTGNQDQAKCPQRRRYQAAYRAIAAAMALALGTAVVLHLVLDGFNHAIIVIEAALILLFGAYWLVQTVELWGTTTRAQLMPDVVARRSRILRSL</sequence>
<feature type="transmembrane region" description="Helical" evidence="1">
    <location>
        <begin position="144"/>
        <end position="166"/>
    </location>
</feature>
<dbReference type="Proteomes" id="UP000467428">
    <property type="component" value="Chromosome"/>
</dbReference>
<gene>
    <name evidence="2" type="ORF">MARA_35130</name>
</gene>
<dbReference type="AlphaFoldDB" id="A0A7I7S254"/>
<reference evidence="2 3" key="1">
    <citation type="journal article" date="2019" name="Emerg. Microbes Infect.">
        <title>Comprehensive subspecies identification of 175 nontuberculous mycobacteria species based on 7547 genomic profiles.</title>
        <authorList>
            <person name="Matsumoto Y."/>
            <person name="Kinjo T."/>
            <person name="Motooka D."/>
            <person name="Nabeya D."/>
            <person name="Jung N."/>
            <person name="Uechi K."/>
            <person name="Horii T."/>
            <person name="Iida T."/>
            <person name="Fujita J."/>
            <person name="Nakamura S."/>
        </authorList>
    </citation>
    <scope>NUCLEOTIDE SEQUENCE [LARGE SCALE GENOMIC DNA]</scope>
    <source>
        <strain evidence="2 3">JCM 18538</strain>
    </source>
</reference>
<evidence type="ECO:0000313" key="2">
    <source>
        <dbReference type="EMBL" id="BBY50045.1"/>
    </source>
</evidence>
<geneLocation type="plasmid" evidence="3">
    <name>pjcm18538 dna</name>
</geneLocation>
<dbReference type="EMBL" id="AP022593">
    <property type="protein sequence ID" value="BBY50045.1"/>
    <property type="molecule type" value="Genomic_DNA"/>
</dbReference>
<feature type="transmembrane region" description="Helical" evidence="1">
    <location>
        <begin position="42"/>
        <end position="65"/>
    </location>
</feature>
<keyword evidence="3" id="KW-1185">Reference proteome</keyword>
<evidence type="ECO:0000313" key="3">
    <source>
        <dbReference type="Proteomes" id="UP000467428"/>
    </source>
</evidence>
<proteinExistence type="predicted"/>
<keyword evidence="1" id="KW-0472">Membrane</keyword>
<name>A0A7I7S254_9MYCO</name>
<protein>
    <submittedName>
        <fullName evidence="2">Uncharacterized protein</fullName>
    </submittedName>
</protein>
<feature type="transmembrane region" description="Helical" evidence="1">
    <location>
        <begin position="217"/>
        <end position="236"/>
    </location>
</feature>
<dbReference type="KEGG" id="marz:MARA_35130"/>
<keyword evidence="1" id="KW-0812">Transmembrane</keyword>
<feature type="transmembrane region" description="Helical" evidence="1">
    <location>
        <begin position="242"/>
        <end position="260"/>
    </location>
</feature>
<organism evidence="2 3">
    <name type="scientific">Mycolicibacterium arabiense</name>
    <dbReference type="NCBI Taxonomy" id="1286181"/>
    <lineage>
        <taxon>Bacteria</taxon>
        <taxon>Bacillati</taxon>
        <taxon>Actinomycetota</taxon>
        <taxon>Actinomycetes</taxon>
        <taxon>Mycobacteriales</taxon>
        <taxon>Mycobacteriaceae</taxon>
        <taxon>Mycolicibacterium</taxon>
    </lineage>
</organism>
<feature type="transmembrane region" description="Helical" evidence="1">
    <location>
        <begin position="74"/>
        <end position="93"/>
    </location>
</feature>
<accession>A0A7I7S254</accession>
<keyword evidence="1" id="KW-1133">Transmembrane helix</keyword>
<dbReference type="RefSeq" id="WP_163919579.1">
    <property type="nucleotide sequence ID" value="NZ_AP022593.1"/>
</dbReference>
<feature type="transmembrane region" description="Helical" evidence="1">
    <location>
        <begin position="172"/>
        <end position="196"/>
    </location>
</feature>
<evidence type="ECO:0000256" key="1">
    <source>
        <dbReference type="SAM" id="Phobius"/>
    </source>
</evidence>